<reference evidence="2" key="1">
    <citation type="submission" date="2021-10" db="EMBL/GenBank/DDBJ databases">
        <title>Tropical sea cucumber genome reveals ecological adaptation and Cuvierian tubules defense mechanism.</title>
        <authorList>
            <person name="Chen T."/>
        </authorList>
    </citation>
    <scope>NUCLEOTIDE SEQUENCE</scope>
    <source>
        <strain evidence="2">Nanhai2018</strain>
        <tissue evidence="2">Muscle</tissue>
    </source>
</reference>
<keyword evidence="3" id="KW-1185">Reference proteome</keyword>
<feature type="chain" id="PRO_5040311414" description="Secreted protein" evidence="1">
    <location>
        <begin position="21"/>
        <end position="83"/>
    </location>
</feature>
<dbReference type="AlphaFoldDB" id="A0A9Q0YDZ1"/>
<protein>
    <recommendedName>
        <fullName evidence="4">Secreted protein</fullName>
    </recommendedName>
</protein>
<accession>A0A9Q0YDZ1</accession>
<gene>
    <name evidence="2" type="ORF">HOLleu_41255</name>
</gene>
<evidence type="ECO:0000256" key="1">
    <source>
        <dbReference type="SAM" id="SignalP"/>
    </source>
</evidence>
<feature type="signal peptide" evidence="1">
    <location>
        <begin position="1"/>
        <end position="20"/>
    </location>
</feature>
<dbReference type="Proteomes" id="UP001152320">
    <property type="component" value="Chromosome 23"/>
</dbReference>
<sequence>MNSLMKQFSLVLRYLSIASSSLVTSLITSAQRPSLFCSNLCRGPGVSDLPSINHVTSGWGAPATLQSNRATFLASSISTSDIF</sequence>
<evidence type="ECO:0008006" key="4">
    <source>
        <dbReference type="Google" id="ProtNLM"/>
    </source>
</evidence>
<proteinExistence type="predicted"/>
<organism evidence="2 3">
    <name type="scientific">Holothuria leucospilota</name>
    <name type="common">Black long sea cucumber</name>
    <name type="synonym">Mertensiothuria leucospilota</name>
    <dbReference type="NCBI Taxonomy" id="206669"/>
    <lineage>
        <taxon>Eukaryota</taxon>
        <taxon>Metazoa</taxon>
        <taxon>Echinodermata</taxon>
        <taxon>Eleutherozoa</taxon>
        <taxon>Echinozoa</taxon>
        <taxon>Holothuroidea</taxon>
        <taxon>Aspidochirotacea</taxon>
        <taxon>Aspidochirotida</taxon>
        <taxon>Holothuriidae</taxon>
        <taxon>Holothuria</taxon>
    </lineage>
</organism>
<dbReference type="EMBL" id="JAIZAY010000023">
    <property type="protein sequence ID" value="KAJ8019605.1"/>
    <property type="molecule type" value="Genomic_DNA"/>
</dbReference>
<evidence type="ECO:0000313" key="2">
    <source>
        <dbReference type="EMBL" id="KAJ8019605.1"/>
    </source>
</evidence>
<name>A0A9Q0YDZ1_HOLLE</name>
<comment type="caution">
    <text evidence="2">The sequence shown here is derived from an EMBL/GenBank/DDBJ whole genome shotgun (WGS) entry which is preliminary data.</text>
</comment>
<evidence type="ECO:0000313" key="3">
    <source>
        <dbReference type="Proteomes" id="UP001152320"/>
    </source>
</evidence>
<keyword evidence="1" id="KW-0732">Signal</keyword>